<proteinExistence type="predicted"/>
<accession>A0A1Y4MQM3</accession>
<feature type="transmembrane region" description="Helical" evidence="1">
    <location>
        <begin position="12"/>
        <end position="34"/>
    </location>
</feature>
<dbReference type="AlphaFoldDB" id="A0A1Y4MQM3"/>
<dbReference type="EMBL" id="NFKP01000004">
    <property type="protein sequence ID" value="OUP70449.1"/>
    <property type="molecule type" value="Genomic_DNA"/>
</dbReference>
<evidence type="ECO:0000313" key="3">
    <source>
        <dbReference type="Proteomes" id="UP000196386"/>
    </source>
</evidence>
<dbReference type="Proteomes" id="UP000196386">
    <property type="component" value="Unassembled WGS sequence"/>
</dbReference>
<protein>
    <submittedName>
        <fullName evidence="2">Uncharacterized protein</fullName>
    </submittedName>
</protein>
<gene>
    <name evidence="2" type="ORF">B5F11_05440</name>
</gene>
<reference evidence="3" key="1">
    <citation type="submission" date="2017-04" db="EMBL/GenBank/DDBJ databases">
        <title>Function of individual gut microbiota members based on whole genome sequencing of pure cultures obtained from chicken caecum.</title>
        <authorList>
            <person name="Medvecky M."/>
            <person name="Cejkova D."/>
            <person name="Polansky O."/>
            <person name="Karasova D."/>
            <person name="Kubasova T."/>
            <person name="Cizek A."/>
            <person name="Rychlik I."/>
        </authorList>
    </citation>
    <scope>NUCLEOTIDE SEQUENCE [LARGE SCALE GENOMIC DNA]</scope>
    <source>
        <strain evidence="3">An175</strain>
    </source>
</reference>
<keyword evidence="1" id="KW-0472">Membrane</keyword>
<keyword evidence="1" id="KW-0812">Transmembrane</keyword>
<evidence type="ECO:0000313" key="2">
    <source>
        <dbReference type="EMBL" id="OUP70449.1"/>
    </source>
</evidence>
<sequence length="114" mass="13772">MKVEEYRILRKQLLGCMVIIVLGKGAALGLRPFFVVQAIRSGPGEYSHRIRICCNPKLNEYFCLIMRRKYWIMFLFRLIQKFNSIKIRRILLFIFATFYKNHMFIIEKYPLNIF</sequence>
<organism evidence="2 3">
    <name type="scientific">Anaerotruncus colihominis</name>
    <dbReference type="NCBI Taxonomy" id="169435"/>
    <lineage>
        <taxon>Bacteria</taxon>
        <taxon>Bacillati</taxon>
        <taxon>Bacillota</taxon>
        <taxon>Clostridia</taxon>
        <taxon>Eubacteriales</taxon>
        <taxon>Oscillospiraceae</taxon>
        <taxon>Anaerotruncus</taxon>
    </lineage>
</organism>
<comment type="caution">
    <text evidence="2">The sequence shown here is derived from an EMBL/GenBank/DDBJ whole genome shotgun (WGS) entry which is preliminary data.</text>
</comment>
<keyword evidence="1" id="KW-1133">Transmembrane helix</keyword>
<name>A0A1Y4MQM3_9FIRM</name>
<evidence type="ECO:0000256" key="1">
    <source>
        <dbReference type="SAM" id="Phobius"/>
    </source>
</evidence>